<protein>
    <submittedName>
        <fullName evidence="2">ERAP1_C domain-containing protein</fullName>
    </submittedName>
</protein>
<dbReference type="WBParaSite" id="RSKR_0000870250.1">
    <property type="protein sequence ID" value="RSKR_0000870250.1"/>
    <property type="gene ID" value="RSKR_0000870250"/>
</dbReference>
<accession>A0AC35U8S9</accession>
<organism evidence="1 2">
    <name type="scientific">Rhabditophanes sp. KR3021</name>
    <dbReference type="NCBI Taxonomy" id="114890"/>
    <lineage>
        <taxon>Eukaryota</taxon>
        <taxon>Metazoa</taxon>
        <taxon>Ecdysozoa</taxon>
        <taxon>Nematoda</taxon>
        <taxon>Chromadorea</taxon>
        <taxon>Rhabditida</taxon>
        <taxon>Tylenchina</taxon>
        <taxon>Panagrolaimomorpha</taxon>
        <taxon>Strongyloidoidea</taxon>
        <taxon>Alloionematidae</taxon>
        <taxon>Rhabditophanes</taxon>
    </lineage>
</organism>
<reference evidence="2" key="1">
    <citation type="submission" date="2016-11" db="UniProtKB">
        <authorList>
            <consortium name="WormBaseParasite"/>
        </authorList>
    </citation>
    <scope>IDENTIFICATION</scope>
    <source>
        <strain evidence="2">KR3021</strain>
    </source>
</reference>
<evidence type="ECO:0000313" key="1">
    <source>
        <dbReference type="Proteomes" id="UP000095286"/>
    </source>
</evidence>
<evidence type="ECO:0000313" key="2">
    <source>
        <dbReference type="WBParaSite" id="RSKR_0000870250.1"/>
    </source>
</evidence>
<name>A0AC35U8S9_9BILA</name>
<dbReference type="Proteomes" id="UP000095286">
    <property type="component" value="Unplaced"/>
</dbReference>
<proteinExistence type="predicted"/>
<sequence length="463" mass="53865">MFYLPFIVYILTIAPFVDCKGIYSQEELFKSAIIRKASVGDLLNATDHNGNLLIDTISYAYPFLYRKNDQQRFDDFMNDFESMVLFSNKTYPYKTMLNAAYKLKLFLKVNPNVHYILMDQQFGKWGEFDSLFEVATQIADNQMKFIFDANANGSFDLIDKIHADDYLFEDAKHYAGFTDSIIELMYDQISIYNYKMVKLFSILDNFITSNYNIKTSLMEIEVKEPINMNMIYDVTKNYYRISIIENALKQNSLSFVVTKINSCLKQQANLFAPNKTFVADEFSSLLNQLLQYKASSASESIASIIQEYEKFNSRYPDAKLSTCVISSKLGSFEDIKTTYTFAVVQNIWKYKQVYDINQNKTQVCSNIFKSLLEDNNATSTLLENTKKIWEQWTMSEKNTWKNACVNIQKRIITNNNLSDDIKLEKIASTINDYTTYYKTRFSKINSIPIESFGSVEDFFKCFN</sequence>